<dbReference type="SUPFAM" id="SSF55961">
    <property type="entry name" value="Bet v1-like"/>
    <property type="match status" value="1"/>
</dbReference>
<dbReference type="CDD" id="cd05018">
    <property type="entry name" value="CoxG"/>
    <property type="match status" value="1"/>
</dbReference>
<dbReference type="Pfam" id="PF06240">
    <property type="entry name" value="COXG"/>
    <property type="match status" value="1"/>
</dbReference>
<dbReference type="EMBL" id="JAJISD010000001">
    <property type="protein sequence ID" value="MCC8427415.1"/>
    <property type="molecule type" value="Genomic_DNA"/>
</dbReference>
<gene>
    <name evidence="1" type="ORF">LJ725_00420</name>
</gene>
<dbReference type="PANTHER" id="PTHR38588">
    <property type="entry name" value="BLL0334 PROTEIN"/>
    <property type="match status" value="1"/>
</dbReference>
<organism evidence="1 2">
    <name type="scientific">Reyranella aquatilis</name>
    <dbReference type="NCBI Taxonomy" id="2035356"/>
    <lineage>
        <taxon>Bacteria</taxon>
        <taxon>Pseudomonadati</taxon>
        <taxon>Pseudomonadota</taxon>
        <taxon>Alphaproteobacteria</taxon>
        <taxon>Hyphomicrobiales</taxon>
        <taxon>Reyranellaceae</taxon>
        <taxon>Reyranella</taxon>
    </lineage>
</organism>
<comment type="caution">
    <text evidence="1">The sequence shown here is derived from an EMBL/GenBank/DDBJ whole genome shotgun (WGS) entry which is preliminary data.</text>
</comment>
<accession>A0ABS8KMZ4</accession>
<evidence type="ECO:0000313" key="2">
    <source>
        <dbReference type="Proteomes" id="UP001198862"/>
    </source>
</evidence>
<dbReference type="PANTHER" id="PTHR38588:SF1">
    <property type="entry name" value="BLL0334 PROTEIN"/>
    <property type="match status" value="1"/>
</dbReference>
<dbReference type="Gene3D" id="3.30.530.20">
    <property type="match status" value="1"/>
</dbReference>
<dbReference type="Proteomes" id="UP001198862">
    <property type="component" value="Unassembled WGS sequence"/>
</dbReference>
<evidence type="ECO:0000313" key="1">
    <source>
        <dbReference type="EMBL" id="MCC8427415.1"/>
    </source>
</evidence>
<dbReference type="InterPro" id="IPR010419">
    <property type="entry name" value="CO_DH_gsu"/>
</dbReference>
<dbReference type="RefSeq" id="WP_230548651.1">
    <property type="nucleotide sequence ID" value="NZ_JAJISD010000001.1"/>
</dbReference>
<proteinExistence type="predicted"/>
<sequence length="153" mass="15729">MEIKGEYRIGASREKVFAALNDQAILQACIPGCESLEMLSPTEMTAKVRLRIGPVSAAFGGKVTLSDIDPPNGYRITGEGQGGVAGFAKGGAVVTLTEDGSDTILKYDVDAQVGGKIAQVGARLITGTAKKLADQFFGKFAESVGAPPPVAAA</sequence>
<dbReference type="InterPro" id="IPR023393">
    <property type="entry name" value="START-like_dom_sf"/>
</dbReference>
<protein>
    <submittedName>
        <fullName evidence="1">Carbon monoxide dehydrogenase subunit G</fullName>
    </submittedName>
</protein>
<name>A0ABS8KMZ4_9HYPH</name>
<reference evidence="1 2" key="1">
    <citation type="submission" date="2021-11" db="EMBL/GenBank/DDBJ databases">
        <authorList>
            <person name="Lee D.-H."/>
            <person name="Kim S.-B."/>
        </authorList>
    </citation>
    <scope>NUCLEOTIDE SEQUENCE [LARGE SCALE GENOMIC DNA]</scope>
    <source>
        <strain evidence="1 2">KCTC 52223</strain>
    </source>
</reference>
<keyword evidence="2" id="KW-1185">Reference proteome</keyword>